<evidence type="ECO:0000256" key="2">
    <source>
        <dbReference type="SAM" id="SignalP"/>
    </source>
</evidence>
<feature type="chain" id="PRO_5017329708" evidence="2">
    <location>
        <begin position="31"/>
        <end position="326"/>
    </location>
</feature>
<dbReference type="AlphaFoldDB" id="A0A3A3FSN4"/>
<dbReference type="Gene3D" id="3.40.190.150">
    <property type="entry name" value="Bordetella uptake gene, domain 1"/>
    <property type="match status" value="1"/>
</dbReference>
<dbReference type="Pfam" id="PF03401">
    <property type="entry name" value="TctC"/>
    <property type="match status" value="1"/>
</dbReference>
<keyword evidence="4" id="KW-1185">Reference proteome</keyword>
<dbReference type="RefSeq" id="WP_119767446.1">
    <property type="nucleotide sequence ID" value="NZ_QYUO01000001.1"/>
</dbReference>
<organism evidence="3 4">
    <name type="scientific">Noviherbaspirillum saxi</name>
    <dbReference type="NCBI Taxonomy" id="2320863"/>
    <lineage>
        <taxon>Bacteria</taxon>
        <taxon>Pseudomonadati</taxon>
        <taxon>Pseudomonadota</taxon>
        <taxon>Betaproteobacteria</taxon>
        <taxon>Burkholderiales</taxon>
        <taxon>Oxalobacteraceae</taxon>
        <taxon>Noviherbaspirillum</taxon>
    </lineage>
</organism>
<dbReference type="Gene3D" id="3.40.190.10">
    <property type="entry name" value="Periplasmic binding protein-like II"/>
    <property type="match status" value="1"/>
</dbReference>
<dbReference type="PANTHER" id="PTHR42928">
    <property type="entry name" value="TRICARBOXYLATE-BINDING PROTEIN"/>
    <property type="match status" value="1"/>
</dbReference>
<evidence type="ECO:0000313" key="3">
    <source>
        <dbReference type="EMBL" id="RJF97498.1"/>
    </source>
</evidence>
<reference evidence="4" key="1">
    <citation type="submission" date="2018-09" db="EMBL/GenBank/DDBJ databases">
        <authorList>
            <person name="Zhu H."/>
        </authorList>
    </citation>
    <scope>NUCLEOTIDE SEQUENCE [LARGE SCALE GENOMIC DNA]</scope>
    <source>
        <strain evidence="4">K1R23-30</strain>
    </source>
</reference>
<dbReference type="PIRSF" id="PIRSF017082">
    <property type="entry name" value="YflP"/>
    <property type="match status" value="1"/>
</dbReference>
<sequence length="326" mass="33706">MKSGKYLSLTRWVATSVTALGLLAAGPALALDSIKMLVPANPGGGWDQTGRGLQQALQQSEAVKKVQVDNKGGAAGTIGLAQFVNSAKGDGSALLVGGSVMVGGIALNKSPVNLSQVTPIARLTGEYDVLVVPASSPIKSMKDLVAQFKANPGSVSWGGGSAGGTDHIIVAMIAQATGVDVAKINYIPFAGGGEAQAAIMGGHVTVGLSGYNEFAGQIEAKKLRPIAVTSGQRLPGIDVPTLKEQGVDVELSNWRAVFAAPGITEQQKKELTAAVDKAVRSKTWQDLLAKNGWSDAYLVGDAFKTYLDNEVAKTEKIITNLGLVKK</sequence>
<evidence type="ECO:0000256" key="1">
    <source>
        <dbReference type="ARBA" id="ARBA00006987"/>
    </source>
</evidence>
<keyword evidence="2" id="KW-0732">Signal</keyword>
<protein>
    <submittedName>
        <fullName evidence="3">Tripartite tricarboxylate transporter substrate binding protein</fullName>
    </submittedName>
</protein>
<dbReference type="InterPro" id="IPR005064">
    <property type="entry name" value="BUG"/>
</dbReference>
<dbReference type="InterPro" id="IPR042100">
    <property type="entry name" value="Bug_dom1"/>
</dbReference>
<comment type="caution">
    <text evidence="3">The sequence shown here is derived from an EMBL/GenBank/DDBJ whole genome shotgun (WGS) entry which is preliminary data.</text>
</comment>
<dbReference type="CDD" id="cd07012">
    <property type="entry name" value="PBP2_Bug_TTT"/>
    <property type="match status" value="1"/>
</dbReference>
<dbReference type="EMBL" id="QYUO01000001">
    <property type="protein sequence ID" value="RJF97498.1"/>
    <property type="molecule type" value="Genomic_DNA"/>
</dbReference>
<evidence type="ECO:0000313" key="4">
    <source>
        <dbReference type="Proteomes" id="UP000265955"/>
    </source>
</evidence>
<comment type="similarity">
    <text evidence="1">Belongs to the UPF0065 (bug) family.</text>
</comment>
<proteinExistence type="inferred from homology"/>
<dbReference type="SUPFAM" id="SSF53850">
    <property type="entry name" value="Periplasmic binding protein-like II"/>
    <property type="match status" value="1"/>
</dbReference>
<dbReference type="Proteomes" id="UP000265955">
    <property type="component" value="Unassembled WGS sequence"/>
</dbReference>
<gene>
    <name evidence="3" type="ORF">D3871_02350</name>
</gene>
<accession>A0A3A3FSN4</accession>
<dbReference type="PANTHER" id="PTHR42928:SF3">
    <property type="entry name" value="UPF0065 PROTEIN YFLP"/>
    <property type="match status" value="1"/>
</dbReference>
<dbReference type="OrthoDB" id="9125369at2"/>
<name>A0A3A3FSN4_9BURK</name>
<feature type="signal peptide" evidence="2">
    <location>
        <begin position="1"/>
        <end position="30"/>
    </location>
</feature>